<sequence length="227" mass="26662">MFNFVKNHQDEKAFEFLKQLERNNTRQWFAAHKTEYDAVVKENKVLFDQIYAELQQHDRVNGIHIYRIYRDVRFSKDQTPYKTHFGAGYSRLKPMLRGGYYIHLESGNSFVGGGFWGPDAKDLLRIRKEFEISTAEIDKISSDQTFINYFQEIKGDAVKTAPRGFDKNHPAINLIRKKQYVVMRPFTDQEVFSDDFAKEAVLTFLAMRPFFDYMSEVLTTDLNGQPL</sequence>
<reference evidence="1 2" key="1">
    <citation type="submission" date="2024-04" db="EMBL/GenBank/DDBJ databases">
        <title>Genome sequencing and assembly of rice foliar adapted Chryseobacterium endophyticum OsEnb-ALM-A6.</title>
        <authorList>
            <person name="Kumar S."/>
            <person name="Javed M."/>
            <person name="Chouhan V."/>
            <person name="Charishma K."/>
            <person name="Patel A."/>
            <person name="Kumar M."/>
            <person name="Sahu K.P."/>
            <person name="Kumar A."/>
        </authorList>
    </citation>
    <scope>NUCLEOTIDE SEQUENCE [LARGE SCALE GENOMIC DNA]</scope>
    <source>
        <strain evidence="1 2">OsEnb-ALM-A6</strain>
    </source>
</reference>
<evidence type="ECO:0000313" key="2">
    <source>
        <dbReference type="Proteomes" id="UP001463665"/>
    </source>
</evidence>
<dbReference type="PIRSF" id="PIRSF028451">
    <property type="entry name" value="UCP028451"/>
    <property type="match status" value="1"/>
</dbReference>
<dbReference type="NCBIfam" id="TIGR02453">
    <property type="entry name" value="TIGR02453 family protein"/>
    <property type="match status" value="1"/>
</dbReference>
<dbReference type="Pfam" id="PF09365">
    <property type="entry name" value="DUF2461"/>
    <property type="match status" value="1"/>
</dbReference>
<dbReference type="AlphaFoldDB" id="A0AAU6WW14"/>
<proteinExistence type="predicted"/>
<dbReference type="PANTHER" id="PTHR36452">
    <property type="entry name" value="CHROMOSOME 12, WHOLE GENOME SHOTGUN SEQUENCE"/>
    <property type="match status" value="1"/>
</dbReference>
<protein>
    <submittedName>
        <fullName evidence="1">DUF2461 domain-containing protein</fullName>
    </submittedName>
</protein>
<gene>
    <name evidence="1" type="ORF">AAFP95_22790</name>
</gene>
<dbReference type="EMBL" id="CP154834">
    <property type="protein sequence ID" value="XAO76571.1"/>
    <property type="molecule type" value="Genomic_DNA"/>
</dbReference>
<evidence type="ECO:0000313" key="1">
    <source>
        <dbReference type="EMBL" id="XAO76571.1"/>
    </source>
</evidence>
<dbReference type="InterPro" id="IPR015996">
    <property type="entry name" value="UCP028451"/>
</dbReference>
<dbReference type="PANTHER" id="PTHR36452:SF1">
    <property type="entry name" value="DUF2461 DOMAIN-CONTAINING PROTEIN"/>
    <property type="match status" value="1"/>
</dbReference>
<name>A0AAU6WW14_9FLAO</name>
<keyword evidence="2" id="KW-1185">Reference proteome</keyword>
<organism evidence="1 2">
    <name type="scientific">Chryseobacterium endophyticum</name>
    <dbReference type="NCBI Taxonomy" id="1854762"/>
    <lineage>
        <taxon>Bacteria</taxon>
        <taxon>Pseudomonadati</taxon>
        <taxon>Bacteroidota</taxon>
        <taxon>Flavobacteriia</taxon>
        <taxon>Flavobacteriales</taxon>
        <taxon>Weeksellaceae</taxon>
        <taxon>Chryseobacterium group</taxon>
        <taxon>Chryseobacterium</taxon>
    </lineage>
</organism>
<accession>A0AAU6WW14</accession>
<dbReference type="InterPro" id="IPR012808">
    <property type="entry name" value="CHP02453"/>
</dbReference>
<dbReference type="RefSeq" id="WP_345767897.1">
    <property type="nucleotide sequence ID" value="NZ_CP154834.1"/>
</dbReference>
<dbReference type="Proteomes" id="UP001463665">
    <property type="component" value="Chromosome"/>
</dbReference>